<dbReference type="SUPFAM" id="SSF53244">
    <property type="entry name" value="MurD-like peptide ligases, peptide-binding domain"/>
    <property type="match status" value="1"/>
</dbReference>
<dbReference type="GO" id="GO:0005737">
    <property type="term" value="C:cytoplasm"/>
    <property type="evidence" value="ECO:0007669"/>
    <property type="project" value="UniProtKB-SubCell"/>
</dbReference>
<feature type="transmembrane region" description="Helical" evidence="3">
    <location>
        <begin position="21"/>
        <end position="39"/>
    </location>
</feature>
<comment type="subcellular location">
    <subcellularLocation>
        <location evidence="2">Cytoplasm</location>
    </subcellularLocation>
</comment>
<dbReference type="Pfam" id="PF02875">
    <property type="entry name" value="Mur_ligase_C"/>
    <property type="match status" value="1"/>
</dbReference>
<dbReference type="NCBIfam" id="TIGR01085">
    <property type="entry name" value="murE"/>
    <property type="match status" value="1"/>
</dbReference>
<keyword evidence="3" id="KW-0472">Membrane</keyword>
<dbReference type="InterPro" id="IPR013221">
    <property type="entry name" value="Mur_ligase_cen"/>
</dbReference>
<dbReference type="SUPFAM" id="SSF53623">
    <property type="entry name" value="MurD-like peptide ligases, catalytic domain"/>
    <property type="match status" value="1"/>
</dbReference>
<evidence type="ECO:0000313" key="6">
    <source>
        <dbReference type="EMBL" id="OGG69735.1"/>
    </source>
</evidence>
<dbReference type="PANTHER" id="PTHR23135">
    <property type="entry name" value="MUR LIGASE FAMILY MEMBER"/>
    <property type="match status" value="1"/>
</dbReference>
<protein>
    <recommendedName>
        <fullName evidence="8">UDP-N-acetylmuramoyl-L-alanyl-D-glutamate--2, 6-diaminopimelate ligase</fullName>
    </recommendedName>
</protein>
<gene>
    <name evidence="6" type="ORF">A3F27_00935</name>
</gene>
<evidence type="ECO:0000256" key="2">
    <source>
        <dbReference type="RuleBase" id="RU004135"/>
    </source>
</evidence>
<organism evidence="6 7">
    <name type="scientific">Candidatus Kaiserbacteria bacterium RIFCSPHIGHO2_12_FULL_53_13</name>
    <dbReference type="NCBI Taxonomy" id="1798502"/>
    <lineage>
        <taxon>Bacteria</taxon>
        <taxon>Candidatus Kaiseribacteriota</taxon>
    </lineage>
</organism>
<keyword evidence="3" id="KW-1133">Transmembrane helix</keyword>
<dbReference type="EMBL" id="MFLP01000029">
    <property type="protein sequence ID" value="OGG69735.1"/>
    <property type="molecule type" value="Genomic_DNA"/>
</dbReference>
<keyword evidence="2" id="KW-0132">Cell division</keyword>
<evidence type="ECO:0000256" key="1">
    <source>
        <dbReference type="ARBA" id="ARBA00005898"/>
    </source>
</evidence>
<dbReference type="InterPro" id="IPR036615">
    <property type="entry name" value="Mur_ligase_C_dom_sf"/>
</dbReference>
<keyword evidence="2" id="KW-0573">Peptidoglycan synthesis</keyword>
<keyword evidence="2" id="KW-0133">Cell shape</keyword>
<dbReference type="GO" id="GO:0016881">
    <property type="term" value="F:acid-amino acid ligase activity"/>
    <property type="evidence" value="ECO:0007669"/>
    <property type="project" value="InterPro"/>
</dbReference>
<keyword evidence="3" id="KW-0812">Transmembrane</keyword>
<dbReference type="PANTHER" id="PTHR23135:SF4">
    <property type="entry name" value="UDP-N-ACETYLMURAMOYL-L-ALANYL-D-GLUTAMATE--2,6-DIAMINOPIMELATE LIGASE MURE HOMOLOG, CHLOROPLASTIC"/>
    <property type="match status" value="1"/>
</dbReference>
<dbReference type="InterPro" id="IPR004101">
    <property type="entry name" value="Mur_ligase_C"/>
</dbReference>
<comment type="caution">
    <text evidence="6">The sequence shown here is derived from an EMBL/GenBank/DDBJ whole genome shotgun (WGS) entry which is preliminary data.</text>
</comment>
<dbReference type="GO" id="GO:0005524">
    <property type="term" value="F:ATP binding"/>
    <property type="evidence" value="ECO:0007669"/>
    <property type="project" value="InterPro"/>
</dbReference>
<reference evidence="6 7" key="1">
    <citation type="journal article" date="2016" name="Nat. Commun.">
        <title>Thousands of microbial genomes shed light on interconnected biogeochemical processes in an aquifer system.</title>
        <authorList>
            <person name="Anantharaman K."/>
            <person name="Brown C.T."/>
            <person name="Hug L.A."/>
            <person name="Sharon I."/>
            <person name="Castelle C.J."/>
            <person name="Probst A.J."/>
            <person name="Thomas B.C."/>
            <person name="Singh A."/>
            <person name="Wilkins M.J."/>
            <person name="Karaoz U."/>
            <person name="Brodie E.L."/>
            <person name="Williams K.H."/>
            <person name="Hubbard S.S."/>
            <person name="Banfield J.F."/>
        </authorList>
    </citation>
    <scope>NUCLEOTIDE SEQUENCE [LARGE SCALE GENOMIC DNA]</scope>
</reference>
<dbReference type="Proteomes" id="UP000176689">
    <property type="component" value="Unassembled WGS sequence"/>
</dbReference>
<dbReference type="GO" id="GO:0009252">
    <property type="term" value="P:peptidoglycan biosynthetic process"/>
    <property type="evidence" value="ECO:0007669"/>
    <property type="project" value="UniProtKB-UniPathway"/>
</dbReference>
<dbReference type="Pfam" id="PF08245">
    <property type="entry name" value="Mur_ligase_M"/>
    <property type="match status" value="1"/>
</dbReference>
<evidence type="ECO:0000259" key="5">
    <source>
        <dbReference type="Pfam" id="PF08245"/>
    </source>
</evidence>
<dbReference type="InterPro" id="IPR036565">
    <property type="entry name" value="Mur-like_cat_sf"/>
</dbReference>
<evidence type="ECO:0000256" key="3">
    <source>
        <dbReference type="SAM" id="Phobius"/>
    </source>
</evidence>
<dbReference type="Gene3D" id="3.40.1190.10">
    <property type="entry name" value="Mur-like, catalytic domain"/>
    <property type="match status" value="1"/>
</dbReference>
<comment type="similarity">
    <text evidence="1">Belongs to the MurCDEF family. MurE subfamily.</text>
</comment>
<dbReference type="GO" id="GO:0008360">
    <property type="term" value="P:regulation of cell shape"/>
    <property type="evidence" value="ECO:0007669"/>
    <property type="project" value="UniProtKB-KW"/>
</dbReference>
<evidence type="ECO:0000313" key="7">
    <source>
        <dbReference type="Proteomes" id="UP000176689"/>
    </source>
</evidence>
<sequence length="423" mass="46128">MLASVKRVIRTVVPAPILSRALSVYHLSLAFLGAVYYGYPSRNLIVIGVTGTKGKTSTTELVNAIFEETGSMTALNNSIRTKIGSASNSNAVGRSMPGRFFLQKFLYDAVKAGCIAAIIEMTSEGARQHRHRFIDLNALIFTNLAPEHLESHGSYEAYADAKFEIGRGLVRSHKRPRIVVANADDAQSTRYLTLPVEHALPFSLSTYAPWSADENGGRFRFDGLDIAVRMPGEFSLKNAVAAAVLARAFNIKPHAIASALAKIDCIPGRAERIEEGQDFIVVVDYAHTPDSLEALCKAYGARKKICILGSAGGGRDTWKRPVMGKVAEENCAHVILTNDDPYDENPETIIASIRRGMRTEPEVIMDRRAAIRRGIELARTGDAVLITGKGIDPIAGPGGVKMPWNDVEVAREELKKLLRSQEV</sequence>
<accession>A0A1F6E7P1</accession>
<keyword evidence="2" id="KW-0131">Cell cycle</keyword>
<dbReference type="GO" id="GO:0071555">
    <property type="term" value="P:cell wall organization"/>
    <property type="evidence" value="ECO:0007669"/>
    <property type="project" value="UniProtKB-KW"/>
</dbReference>
<dbReference type="GO" id="GO:0051301">
    <property type="term" value="P:cell division"/>
    <property type="evidence" value="ECO:0007669"/>
    <property type="project" value="UniProtKB-KW"/>
</dbReference>
<dbReference type="Gene3D" id="3.90.190.20">
    <property type="entry name" value="Mur ligase, C-terminal domain"/>
    <property type="match status" value="1"/>
</dbReference>
<dbReference type="AlphaFoldDB" id="A0A1F6E7P1"/>
<comment type="pathway">
    <text evidence="2">Cell wall biogenesis; peptidoglycan biosynthesis.</text>
</comment>
<evidence type="ECO:0008006" key="8">
    <source>
        <dbReference type="Google" id="ProtNLM"/>
    </source>
</evidence>
<proteinExistence type="inferred from homology"/>
<evidence type="ECO:0000259" key="4">
    <source>
        <dbReference type="Pfam" id="PF02875"/>
    </source>
</evidence>
<feature type="domain" description="Mur ligase C-terminal" evidence="4">
    <location>
        <begin position="268"/>
        <end position="390"/>
    </location>
</feature>
<keyword evidence="2" id="KW-0961">Cell wall biogenesis/degradation</keyword>
<dbReference type="UniPathway" id="UPA00219"/>
<dbReference type="InterPro" id="IPR005761">
    <property type="entry name" value="UDP-N-AcMur-Glu-dNH2Pim_ligase"/>
</dbReference>
<name>A0A1F6E7P1_9BACT</name>
<feature type="domain" description="Mur ligase central" evidence="5">
    <location>
        <begin position="49"/>
        <end position="246"/>
    </location>
</feature>